<accession>A0A1X7CSU0</accession>
<dbReference type="EMBL" id="FWZU01000002">
    <property type="protein sequence ID" value="SMF02202.1"/>
    <property type="molecule type" value="Genomic_DNA"/>
</dbReference>
<organism evidence="1 2">
    <name type="scientific">Desulfovibrio gilichinskyi</name>
    <dbReference type="NCBI Taxonomy" id="1519643"/>
    <lineage>
        <taxon>Bacteria</taxon>
        <taxon>Pseudomonadati</taxon>
        <taxon>Thermodesulfobacteriota</taxon>
        <taxon>Desulfovibrionia</taxon>
        <taxon>Desulfovibrionales</taxon>
        <taxon>Desulfovibrionaceae</taxon>
        <taxon>Desulfovibrio</taxon>
    </lineage>
</organism>
<reference evidence="2" key="1">
    <citation type="submission" date="2017-04" db="EMBL/GenBank/DDBJ databases">
        <authorList>
            <person name="Varghese N."/>
            <person name="Submissions S."/>
        </authorList>
    </citation>
    <scope>NUCLEOTIDE SEQUENCE [LARGE SCALE GENOMIC DNA]</scope>
    <source>
        <strain evidence="2">K3S</strain>
    </source>
</reference>
<sequence>MNKTYERRDSIRIGLEKIDDFFKQCDISVSSCDSDLDITILNISSHGMKVKLNSEGDFSNLKLNSEVFIRGCIFNDLIGFLSSQKAIAVWKENSFVGLRFTPELDFDNATIRQMLSN</sequence>
<name>A0A1X7CSU0_9BACT</name>
<dbReference type="AlphaFoldDB" id="A0A1X7CSU0"/>
<evidence type="ECO:0000313" key="2">
    <source>
        <dbReference type="Proteomes" id="UP000192906"/>
    </source>
</evidence>
<gene>
    <name evidence="1" type="ORF">SAMN06295933_1187</name>
</gene>
<evidence type="ECO:0008006" key="3">
    <source>
        <dbReference type="Google" id="ProtNLM"/>
    </source>
</evidence>
<dbReference type="RefSeq" id="WP_085099764.1">
    <property type="nucleotide sequence ID" value="NZ_FWZU01000002.1"/>
</dbReference>
<dbReference type="OrthoDB" id="5458226at2"/>
<protein>
    <recommendedName>
        <fullName evidence="3">PilZ domain-containing protein</fullName>
    </recommendedName>
</protein>
<dbReference type="STRING" id="1519643.SAMN06295933_1187"/>
<evidence type="ECO:0000313" key="1">
    <source>
        <dbReference type="EMBL" id="SMF02202.1"/>
    </source>
</evidence>
<keyword evidence="2" id="KW-1185">Reference proteome</keyword>
<proteinExistence type="predicted"/>
<dbReference type="Proteomes" id="UP000192906">
    <property type="component" value="Unassembled WGS sequence"/>
</dbReference>
<dbReference type="SUPFAM" id="SSF141371">
    <property type="entry name" value="PilZ domain-like"/>
    <property type="match status" value="1"/>
</dbReference>